<dbReference type="AlphaFoldDB" id="A0A4R6SYX8"/>
<dbReference type="Proteomes" id="UP000295620">
    <property type="component" value="Unassembled WGS sequence"/>
</dbReference>
<accession>A0A4R6SYX8</accession>
<evidence type="ECO:0000313" key="2">
    <source>
        <dbReference type="Proteomes" id="UP000295620"/>
    </source>
</evidence>
<name>A0A4R6SYX8_9SPHI</name>
<protein>
    <submittedName>
        <fullName evidence="1">Uncharacterized protein</fullName>
    </submittedName>
</protein>
<evidence type="ECO:0000313" key="1">
    <source>
        <dbReference type="EMBL" id="TDQ09922.1"/>
    </source>
</evidence>
<reference evidence="1 2" key="1">
    <citation type="submission" date="2019-03" db="EMBL/GenBank/DDBJ databases">
        <title>Genomic Encyclopedia of Archaeal and Bacterial Type Strains, Phase II (KMG-II): from individual species to whole genera.</title>
        <authorList>
            <person name="Goeker M."/>
        </authorList>
    </citation>
    <scope>NUCLEOTIDE SEQUENCE [LARGE SCALE GENOMIC DNA]</scope>
    <source>
        <strain evidence="1 2">DSM 19035</strain>
    </source>
</reference>
<keyword evidence="2" id="KW-1185">Reference proteome</keyword>
<dbReference type="RefSeq" id="WP_133575970.1">
    <property type="nucleotide sequence ID" value="NZ_SNYC01000004.1"/>
</dbReference>
<comment type="caution">
    <text evidence="1">The sequence shown here is derived from an EMBL/GenBank/DDBJ whole genome shotgun (WGS) entry which is preliminary data.</text>
</comment>
<dbReference type="EMBL" id="SNYC01000004">
    <property type="protein sequence ID" value="TDQ09922.1"/>
    <property type="molecule type" value="Genomic_DNA"/>
</dbReference>
<gene>
    <name evidence="1" type="ORF">ATK78_2081</name>
</gene>
<organism evidence="1 2">
    <name type="scientific">Pedobacter metabolipauper</name>
    <dbReference type="NCBI Taxonomy" id="425513"/>
    <lineage>
        <taxon>Bacteria</taxon>
        <taxon>Pseudomonadati</taxon>
        <taxon>Bacteroidota</taxon>
        <taxon>Sphingobacteriia</taxon>
        <taxon>Sphingobacteriales</taxon>
        <taxon>Sphingobacteriaceae</taxon>
        <taxon>Pedobacter</taxon>
    </lineage>
</organism>
<sequence length="354" mass="41332">MNLFFLNNSVYQIYLARELMFQYQIEPDDCTLVLRLTENHTSTLRTSPRSKPEILKIVDWNNIFFLGSRKSNSFFKRITNALDYEKKCLEIFHSYPKVGKVIFGNYGNESMRNLANKLIRLNVEVFFLDEGIGTLHLYQSREKNATGTLKKSMFYSLKYLFTSRLKDMIFKLKTGDVRGRVHFFTEYKLDSTDKTQIITNEYNYFKKLIENTVKTNESYFVGTPYVNKGRIALNTYIDIIKSFKNLNASAKIKYIPHPREDSAILKDELSALDIEILNISTPIEIYLMNLKQVPAHIGGFTSTSLHTIYSLFSHSCNFTIFKLPDAVINKNERFIFNYFKNEKKGSNFNFIESV</sequence>
<dbReference type="OrthoDB" id="1177214at2"/>
<proteinExistence type="predicted"/>